<dbReference type="AlphaFoldDB" id="A0A9R1VCJ9"/>
<protein>
    <submittedName>
        <fullName evidence="4">Uncharacterized protein</fullName>
    </submittedName>
</protein>
<comment type="caution">
    <text evidence="4">The sequence shown here is derived from an EMBL/GenBank/DDBJ whole genome shotgun (WGS) entry which is preliminary data.</text>
</comment>
<dbReference type="PANTHER" id="PTHR46093">
    <property type="entry name" value="ACYL-COA-BINDING DOMAIN-CONTAINING PROTEIN 5"/>
    <property type="match status" value="1"/>
</dbReference>
<feature type="region of interest" description="Disordered" evidence="3">
    <location>
        <begin position="309"/>
        <end position="332"/>
    </location>
</feature>
<feature type="compositionally biased region" description="Polar residues" evidence="3">
    <location>
        <begin position="249"/>
        <end position="264"/>
    </location>
</feature>
<dbReference type="Pfam" id="PF24681">
    <property type="entry name" value="Kelch_KLHDC2_KLHL20_DRC7"/>
    <property type="match status" value="1"/>
</dbReference>
<evidence type="ECO:0000256" key="2">
    <source>
        <dbReference type="ARBA" id="ARBA00022737"/>
    </source>
</evidence>
<organism evidence="4 5">
    <name type="scientific">Lactuca sativa</name>
    <name type="common">Garden lettuce</name>
    <dbReference type="NCBI Taxonomy" id="4236"/>
    <lineage>
        <taxon>Eukaryota</taxon>
        <taxon>Viridiplantae</taxon>
        <taxon>Streptophyta</taxon>
        <taxon>Embryophyta</taxon>
        <taxon>Tracheophyta</taxon>
        <taxon>Spermatophyta</taxon>
        <taxon>Magnoliopsida</taxon>
        <taxon>eudicotyledons</taxon>
        <taxon>Gunneridae</taxon>
        <taxon>Pentapetalae</taxon>
        <taxon>asterids</taxon>
        <taxon>campanulids</taxon>
        <taxon>Asterales</taxon>
        <taxon>Asteraceae</taxon>
        <taxon>Cichorioideae</taxon>
        <taxon>Cichorieae</taxon>
        <taxon>Lactucinae</taxon>
        <taxon>Lactuca</taxon>
    </lineage>
</organism>
<feature type="region of interest" description="Disordered" evidence="3">
    <location>
        <begin position="233"/>
        <end position="264"/>
    </location>
</feature>
<dbReference type="PANTHER" id="PTHR46093:SF18">
    <property type="entry name" value="FIBRONECTIN TYPE-III DOMAIN-CONTAINING PROTEIN"/>
    <property type="match status" value="1"/>
</dbReference>
<gene>
    <name evidence="4" type="ORF">LSAT_V11C600321620</name>
</gene>
<evidence type="ECO:0000313" key="5">
    <source>
        <dbReference type="Proteomes" id="UP000235145"/>
    </source>
</evidence>
<feature type="compositionally biased region" description="Basic and acidic residues" evidence="3">
    <location>
        <begin position="233"/>
        <end position="248"/>
    </location>
</feature>
<keyword evidence="2" id="KW-0677">Repeat</keyword>
<keyword evidence="5" id="KW-1185">Reference proteome</keyword>
<evidence type="ECO:0000313" key="4">
    <source>
        <dbReference type="EMBL" id="KAJ0202256.1"/>
    </source>
</evidence>
<dbReference type="SUPFAM" id="SSF117281">
    <property type="entry name" value="Kelch motif"/>
    <property type="match status" value="1"/>
</dbReference>
<dbReference type="EMBL" id="NBSK02000006">
    <property type="protein sequence ID" value="KAJ0202256.1"/>
    <property type="molecule type" value="Genomic_DNA"/>
</dbReference>
<dbReference type="Proteomes" id="UP000235145">
    <property type="component" value="Unassembled WGS sequence"/>
</dbReference>
<reference evidence="4 5" key="1">
    <citation type="journal article" date="2017" name="Nat. Commun.">
        <title>Genome assembly with in vitro proximity ligation data and whole-genome triplication in lettuce.</title>
        <authorList>
            <person name="Reyes-Chin-Wo S."/>
            <person name="Wang Z."/>
            <person name="Yang X."/>
            <person name="Kozik A."/>
            <person name="Arikit S."/>
            <person name="Song C."/>
            <person name="Xia L."/>
            <person name="Froenicke L."/>
            <person name="Lavelle D.O."/>
            <person name="Truco M.J."/>
            <person name="Xia R."/>
            <person name="Zhu S."/>
            <person name="Xu C."/>
            <person name="Xu H."/>
            <person name="Xu X."/>
            <person name="Cox K."/>
            <person name="Korf I."/>
            <person name="Meyers B.C."/>
            <person name="Michelmore R.W."/>
        </authorList>
    </citation>
    <scope>NUCLEOTIDE SEQUENCE [LARGE SCALE GENOMIC DNA]</scope>
    <source>
        <strain evidence="5">cv. Salinas</strain>
        <tissue evidence="4">Seedlings</tissue>
    </source>
</reference>
<name>A0A9R1VCJ9_LACSA</name>
<proteinExistence type="predicted"/>
<keyword evidence="1" id="KW-0880">Kelch repeat</keyword>
<evidence type="ECO:0000256" key="3">
    <source>
        <dbReference type="SAM" id="MobiDB-lite"/>
    </source>
</evidence>
<dbReference type="Gene3D" id="2.120.10.80">
    <property type="entry name" value="Kelch-type beta propeller"/>
    <property type="match status" value="1"/>
</dbReference>
<accession>A0A9R1VCJ9</accession>
<dbReference type="InterPro" id="IPR015915">
    <property type="entry name" value="Kelch-typ_b-propeller"/>
</dbReference>
<sequence>MSDVHMLDANTLTWTKLVTNGELLPPRDGHTTIALGKNLFVFVGFTDVEDLYNDLYMFDLETITWTKVMTIGEGPSVRFSMVGSTLHPQHGGVFIFIGGCNKKLKALDDMFYLFTGIVTENERDERKLEKLSLRKQLLKSQEQQVLTLTPKCDTDTPTAMPNRQNVYLNEYHNSQGKRTFQAKVTKNITNCYTIETIIDGKPLRGVLFSNNVKKNVVDDLRRKRVVVESVKKGFEHDTTKSTEPEHHTPGTTSASSDMKTPAASNASPPHEVIFVILIIISLFCFRKGIKSSLEVNKLNPSTAVEDIANSISNPNLDGESQPLTGEEHGQIH</sequence>
<evidence type="ECO:0000256" key="1">
    <source>
        <dbReference type="ARBA" id="ARBA00022441"/>
    </source>
</evidence>